<accession>A0A0N8GKS7</accession>
<keyword evidence="7" id="KW-1185">Reference proteome</keyword>
<evidence type="ECO:0000313" key="6">
    <source>
        <dbReference type="EMBL" id="KPL70530.1"/>
    </source>
</evidence>
<dbReference type="InterPro" id="IPR010982">
    <property type="entry name" value="Lambda_DNA-bd_dom_sf"/>
</dbReference>
<dbReference type="CDD" id="cd01392">
    <property type="entry name" value="HTH_LacI"/>
    <property type="match status" value="1"/>
</dbReference>
<evidence type="ECO:0000256" key="4">
    <source>
        <dbReference type="ARBA" id="ARBA00023163"/>
    </source>
</evidence>
<reference evidence="6 7" key="1">
    <citation type="submission" date="2015-07" db="EMBL/GenBank/DDBJ databases">
        <title>Genome sequence of Leptolinea tardivitalis DSM 16556.</title>
        <authorList>
            <person name="Hemp J."/>
            <person name="Ward L.M."/>
            <person name="Pace L.A."/>
            <person name="Fischer W.W."/>
        </authorList>
    </citation>
    <scope>NUCLEOTIDE SEQUENCE [LARGE SCALE GENOMIC DNA]</scope>
    <source>
        <strain evidence="6 7">YMTK-2</strain>
    </source>
</reference>
<dbReference type="GO" id="GO:0000976">
    <property type="term" value="F:transcription cis-regulatory region binding"/>
    <property type="evidence" value="ECO:0007669"/>
    <property type="project" value="TreeGrafter"/>
</dbReference>
<keyword evidence="2" id="KW-0805">Transcription regulation</keyword>
<sequence length="351" mass="38988">MRRKELGPDKHVTIKDVAEAAGVSLATASRVLSGRGYASESTRERVNNAIRELNFRPNEMARMLTSQHTDSIGLVLKNLVDPYYGHLANGVLDRVHQLGYHVIVCATDENEQLEREHIEMLMRQRAAGIIAVPTGSNQESWQELINMGVKTVFIDRQVSGLGDVDTIQVDNVRGAHKAMSYLISLGHSRIGIINGPVYSQQYADRLKGYLDALTEAGIKPDQELQENLSSKSEDSTQAINRLLSLPKRPTALFMTNSSIANSAIFTLREYHLQIPDDISLIIFDDAPLAQINNPPITVVAQPMAAIGHLAMEQLDRILKQSEQQIQQPVQRIIISPELIIRSSCSSPKIKR</sequence>
<dbReference type="Gene3D" id="1.10.260.40">
    <property type="entry name" value="lambda repressor-like DNA-binding domains"/>
    <property type="match status" value="1"/>
</dbReference>
<keyword evidence="1" id="KW-0678">Repressor</keyword>
<comment type="caution">
    <text evidence="6">The sequence shown here is derived from an EMBL/GenBank/DDBJ whole genome shotgun (WGS) entry which is preliminary data.</text>
</comment>
<dbReference type="EMBL" id="LGCK01000014">
    <property type="protein sequence ID" value="KPL70530.1"/>
    <property type="molecule type" value="Genomic_DNA"/>
</dbReference>
<evidence type="ECO:0000259" key="5">
    <source>
        <dbReference type="PROSITE" id="PS50932"/>
    </source>
</evidence>
<dbReference type="PANTHER" id="PTHR30146:SF148">
    <property type="entry name" value="HTH-TYPE TRANSCRIPTIONAL REPRESSOR PURR-RELATED"/>
    <property type="match status" value="1"/>
</dbReference>
<dbReference type="Proteomes" id="UP000050430">
    <property type="component" value="Unassembled WGS sequence"/>
</dbReference>
<evidence type="ECO:0000256" key="3">
    <source>
        <dbReference type="ARBA" id="ARBA00023125"/>
    </source>
</evidence>
<proteinExistence type="predicted"/>
<dbReference type="SUPFAM" id="SSF47413">
    <property type="entry name" value="lambda repressor-like DNA-binding domains"/>
    <property type="match status" value="1"/>
</dbReference>
<name>A0A0N8GKS7_9CHLR</name>
<dbReference type="CDD" id="cd06299">
    <property type="entry name" value="PBP1_LacI-like"/>
    <property type="match status" value="1"/>
</dbReference>
<organism evidence="6 7">
    <name type="scientific">Leptolinea tardivitalis</name>
    <dbReference type="NCBI Taxonomy" id="229920"/>
    <lineage>
        <taxon>Bacteria</taxon>
        <taxon>Bacillati</taxon>
        <taxon>Chloroflexota</taxon>
        <taxon>Anaerolineae</taxon>
        <taxon>Anaerolineales</taxon>
        <taxon>Anaerolineaceae</taxon>
        <taxon>Leptolinea</taxon>
    </lineage>
</organism>
<gene>
    <name evidence="6" type="ORF">ADM99_15520</name>
</gene>
<dbReference type="Pfam" id="PF13377">
    <property type="entry name" value="Peripla_BP_3"/>
    <property type="match status" value="1"/>
</dbReference>
<dbReference type="PROSITE" id="PS00356">
    <property type="entry name" value="HTH_LACI_1"/>
    <property type="match status" value="1"/>
</dbReference>
<dbReference type="SMART" id="SM00354">
    <property type="entry name" value="HTH_LACI"/>
    <property type="match status" value="1"/>
</dbReference>
<dbReference type="OrthoDB" id="156657at2"/>
<dbReference type="STRING" id="229920.ADM99_15520"/>
<dbReference type="PROSITE" id="PS50932">
    <property type="entry name" value="HTH_LACI_2"/>
    <property type="match status" value="1"/>
</dbReference>
<protein>
    <recommendedName>
        <fullName evidence="5">HTH lacI-type domain-containing protein</fullName>
    </recommendedName>
</protein>
<dbReference type="AlphaFoldDB" id="A0A0N8GKS7"/>
<dbReference type="PRINTS" id="PR00036">
    <property type="entry name" value="HTHLACI"/>
</dbReference>
<dbReference type="InterPro" id="IPR000843">
    <property type="entry name" value="HTH_LacI"/>
</dbReference>
<evidence type="ECO:0000313" key="7">
    <source>
        <dbReference type="Proteomes" id="UP000050430"/>
    </source>
</evidence>
<dbReference type="GO" id="GO:0003700">
    <property type="term" value="F:DNA-binding transcription factor activity"/>
    <property type="evidence" value="ECO:0007669"/>
    <property type="project" value="TreeGrafter"/>
</dbReference>
<keyword evidence="3" id="KW-0238">DNA-binding</keyword>
<keyword evidence="4" id="KW-0804">Transcription</keyword>
<dbReference type="InterPro" id="IPR028082">
    <property type="entry name" value="Peripla_BP_I"/>
</dbReference>
<dbReference type="Pfam" id="PF00356">
    <property type="entry name" value="LacI"/>
    <property type="match status" value="1"/>
</dbReference>
<dbReference type="PANTHER" id="PTHR30146">
    <property type="entry name" value="LACI-RELATED TRANSCRIPTIONAL REPRESSOR"/>
    <property type="match status" value="1"/>
</dbReference>
<feature type="domain" description="HTH lacI-type" evidence="5">
    <location>
        <begin position="12"/>
        <end position="66"/>
    </location>
</feature>
<dbReference type="RefSeq" id="WP_062422428.1">
    <property type="nucleotide sequence ID" value="NZ_BBYA01000010.1"/>
</dbReference>
<dbReference type="SUPFAM" id="SSF53822">
    <property type="entry name" value="Periplasmic binding protein-like I"/>
    <property type="match status" value="1"/>
</dbReference>
<dbReference type="Gene3D" id="3.40.50.2300">
    <property type="match status" value="2"/>
</dbReference>
<evidence type="ECO:0000256" key="2">
    <source>
        <dbReference type="ARBA" id="ARBA00023015"/>
    </source>
</evidence>
<evidence type="ECO:0000256" key="1">
    <source>
        <dbReference type="ARBA" id="ARBA00022491"/>
    </source>
</evidence>
<dbReference type="InterPro" id="IPR046335">
    <property type="entry name" value="LacI/GalR-like_sensor"/>
</dbReference>